<dbReference type="GO" id="GO:0051537">
    <property type="term" value="F:2 iron, 2 sulfur cluster binding"/>
    <property type="evidence" value="ECO:0007669"/>
    <property type="project" value="InterPro"/>
</dbReference>
<evidence type="ECO:0000256" key="2">
    <source>
        <dbReference type="ARBA" id="ARBA00023063"/>
    </source>
</evidence>
<evidence type="ECO:0000256" key="1">
    <source>
        <dbReference type="ARBA" id="ARBA00023002"/>
    </source>
</evidence>
<evidence type="ECO:0000256" key="3">
    <source>
        <dbReference type="SAM" id="MobiDB-lite"/>
    </source>
</evidence>
<dbReference type="InterPro" id="IPR036922">
    <property type="entry name" value="Rieske_2Fe-2S_sf"/>
</dbReference>
<dbReference type="InterPro" id="IPR012748">
    <property type="entry name" value="Rieske-like_NirD"/>
</dbReference>
<gene>
    <name evidence="5" type="ORF">ABV408_14505</name>
</gene>
<accession>A0AB74UAA4</accession>
<proteinExistence type="predicted"/>
<evidence type="ECO:0000313" key="5">
    <source>
        <dbReference type="EMBL" id="XCJ78638.1"/>
    </source>
</evidence>
<name>A0AB74UAA4_9GAMM</name>
<feature type="domain" description="Rieske-like [2Fe-2S]" evidence="4">
    <location>
        <begin position="78"/>
        <end position="146"/>
    </location>
</feature>
<dbReference type="InterPro" id="IPR017881">
    <property type="entry name" value="NirD"/>
</dbReference>
<feature type="region of interest" description="Disordered" evidence="3">
    <location>
        <begin position="54"/>
        <end position="76"/>
    </location>
</feature>
<dbReference type="Gene3D" id="2.102.10.10">
    <property type="entry name" value="Rieske [2Fe-2S] iron-sulphur domain"/>
    <property type="match status" value="1"/>
</dbReference>
<dbReference type="EMBL" id="CP159578">
    <property type="protein sequence ID" value="XCJ78638.1"/>
    <property type="molecule type" value="Genomic_DNA"/>
</dbReference>
<protein>
    <submittedName>
        <fullName evidence="5">Nitrite reductase (NAD(P)H) small subunit family protein</fullName>
    </submittedName>
</protein>
<dbReference type="AlphaFoldDB" id="A0AB74UAA4"/>
<keyword evidence="2" id="KW-0534">Nitrate assimilation</keyword>
<sequence>MSPSTLAASTAAHASSPHCARLCTRADLVAHSGVVAWHAGHQIAIFYLPARPDAADSRSRQPEDTADRSRQPEDAAGDCLYAVDNRDPFSGANVIGRGIIGELQGERVIASPLYKQHFRLRDGVCLEDPEQRLQTWPVALRGDDVVLLEARADI</sequence>
<feature type="compositionally biased region" description="Basic and acidic residues" evidence="3">
    <location>
        <begin position="54"/>
        <end position="73"/>
    </location>
</feature>
<dbReference type="PROSITE" id="PS51300">
    <property type="entry name" value="NIRD"/>
    <property type="match status" value="1"/>
</dbReference>
<dbReference type="GO" id="GO:0008942">
    <property type="term" value="F:nitrite reductase [NAD(P)H] activity"/>
    <property type="evidence" value="ECO:0007669"/>
    <property type="project" value="InterPro"/>
</dbReference>
<dbReference type="SUPFAM" id="SSF50022">
    <property type="entry name" value="ISP domain"/>
    <property type="match status" value="1"/>
</dbReference>
<dbReference type="PANTHER" id="PTHR40562:SF1">
    <property type="entry name" value="NITRITE REDUCTASE (NADH) SMALL SUBUNIT"/>
    <property type="match status" value="1"/>
</dbReference>
<dbReference type="RefSeq" id="WP_353979613.1">
    <property type="nucleotide sequence ID" value="NZ_CP159578.1"/>
</dbReference>
<evidence type="ECO:0000259" key="4">
    <source>
        <dbReference type="Pfam" id="PF13806"/>
    </source>
</evidence>
<organism evidence="5">
    <name type="scientific">Salinicola endophyticus</name>
    <dbReference type="NCBI Taxonomy" id="1949083"/>
    <lineage>
        <taxon>Bacteria</taxon>
        <taxon>Pseudomonadati</taxon>
        <taxon>Pseudomonadota</taxon>
        <taxon>Gammaproteobacteria</taxon>
        <taxon>Oceanospirillales</taxon>
        <taxon>Halomonadaceae</taxon>
        <taxon>Salinicola</taxon>
    </lineage>
</organism>
<dbReference type="CDD" id="cd03529">
    <property type="entry name" value="Rieske_NirD"/>
    <property type="match status" value="1"/>
</dbReference>
<dbReference type="Pfam" id="PF13806">
    <property type="entry name" value="Rieske_2"/>
    <property type="match status" value="1"/>
</dbReference>
<keyword evidence="1" id="KW-0560">Oxidoreductase</keyword>
<dbReference type="PANTHER" id="PTHR40562">
    <property type="match status" value="1"/>
</dbReference>
<dbReference type="GO" id="GO:0042128">
    <property type="term" value="P:nitrate assimilation"/>
    <property type="evidence" value="ECO:0007669"/>
    <property type="project" value="UniProtKB-KW"/>
</dbReference>
<reference evidence="5" key="1">
    <citation type="submission" date="2024-06" db="EMBL/GenBank/DDBJ databases">
        <title>Complete genome of Salinicola endophyticus HNIBRBA4755.</title>
        <authorList>
            <person name="Shin S.Y."/>
            <person name="Kang H."/>
            <person name="Song J."/>
        </authorList>
    </citation>
    <scope>NUCLEOTIDE SEQUENCE</scope>
    <source>
        <strain evidence="5">HNIBRBA4755</strain>
    </source>
</reference>